<organism evidence="2 3">
    <name type="scientific">Acidicapsa dinghuensis</name>
    <dbReference type="NCBI Taxonomy" id="2218256"/>
    <lineage>
        <taxon>Bacteria</taxon>
        <taxon>Pseudomonadati</taxon>
        <taxon>Acidobacteriota</taxon>
        <taxon>Terriglobia</taxon>
        <taxon>Terriglobales</taxon>
        <taxon>Acidobacteriaceae</taxon>
        <taxon>Acidicapsa</taxon>
    </lineage>
</organism>
<dbReference type="EMBL" id="JBHSPH010000020">
    <property type="protein sequence ID" value="MFC5865606.1"/>
    <property type="molecule type" value="Genomic_DNA"/>
</dbReference>
<gene>
    <name evidence="2" type="ORF">ACFPT7_25090</name>
</gene>
<dbReference type="Proteomes" id="UP001596091">
    <property type="component" value="Unassembled WGS sequence"/>
</dbReference>
<comment type="caution">
    <text evidence="2">The sequence shown here is derived from an EMBL/GenBank/DDBJ whole genome shotgun (WGS) entry which is preliminary data.</text>
</comment>
<evidence type="ECO:0000256" key="1">
    <source>
        <dbReference type="SAM" id="SignalP"/>
    </source>
</evidence>
<dbReference type="RefSeq" id="WP_263341652.1">
    <property type="nucleotide sequence ID" value="NZ_JAGSYH010000008.1"/>
</dbReference>
<feature type="chain" id="PRO_5046989932" evidence="1">
    <location>
        <begin position="28"/>
        <end position="132"/>
    </location>
</feature>
<proteinExistence type="predicted"/>
<reference evidence="3" key="1">
    <citation type="journal article" date="2019" name="Int. J. Syst. Evol. Microbiol.">
        <title>The Global Catalogue of Microorganisms (GCM) 10K type strain sequencing project: providing services to taxonomists for standard genome sequencing and annotation.</title>
        <authorList>
            <consortium name="The Broad Institute Genomics Platform"/>
            <consortium name="The Broad Institute Genome Sequencing Center for Infectious Disease"/>
            <person name="Wu L."/>
            <person name="Ma J."/>
        </authorList>
    </citation>
    <scope>NUCLEOTIDE SEQUENCE [LARGE SCALE GENOMIC DNA]</scope>
    <source>
        <strain evidence="3">JCM 4087</strain>
    </source>
</reference>
<evidence type="ECO:0000313" key="3">
    <source>
        <dbReference type="Proteomes" id="UP001596091"/>
    </source>
</evidence>
<evidence type="ECO:0000313" key="2">
    <source>
        <dbReference type="EMBL" id="MFC5865606.1"/>
    </source>
</evidence>
<accession>A0ABW1EP15</accession>
<sequence>MISTIGKLLLVSGALATAGLTSIQAAAEARVTIPFNFSVGGEQYPAGQYLLKQEQIYNRVLTIQSKDTPTAFNCTLTPGGDNDDPSKVAVIFDVRDGSYALRNVQYGTLTSPRFDRAIDRSEHTPVRVIEGQ</sequence>
<keyword evidence="3" id="KW-1185">Reference proteome</keyword>
<keyword evidence="1" id="KW-0732">Signal</keyword>
<feature type="signal peptide" evidence="1">
    <location>
        <begin position="1"/>
        <end position="27"/>
    </location>
</feature>
<name>A0ABW1EP15_9BACT</name>
<protein>
    <submittedName>
        <fullName evidence="2">Uncharacterized protein</fullName>
    </submittedName>
</protein>